<dbReference type="PANTHER" id="PTHR21310">
    <property type="entry name" value="AMINOGLYCOSIDE PHOSPHOTRANSFERASE-RELATED-RELATED"/>
    <property type="match status" value="1"/>
</dbReference>
<accession>A0A6G4XDE5</accession>
<dbReference type="EMBL" id="JAAKZW010000014">
    <property type="protein sequence ID" value="NGO75418.1"/>
    <property type="molecule type" value="Genomic_DNA"/>
</dbReference>
<dbReference type="AlphaFoldDB" id="A0A6G4XDE5"/>
<sequence length="236" mass="24932">MDAEELLGVGRSADVYALDDAWVLRRYRGGGDAAAEAVVMAYLAEHGYPVPKLRPLSAAGDLASTRSDLVMERLSGPSMREALWQGGITGKAAGVMLAALLRRLHAIPARLSGDVDQRVLHLDLHPDNVMLTPGGPMVIDWGNVEEGPPGLDWAMSALILAQVAVTPGVEASVARAGLTAMLERRDRTVDLGDAGTGFLAQARLRRAADPNLTSREVGVLDRAVELVVEVTGVGRG</sequence>
<feature type="domain" description="Aminoglycoside phosphotransferase" evidence="1">
    <location>
        <begin position="7"/>
        <end position="113"/>
    </location>
</feature>
<organism evidence="2 3">
    <name type="scientific">Streptomyces mesophilus</name>
    <dbReference type="NCBI Taxonomy" id="1775132"/>
    <lineage>
        <taxon>Bacteria</taxon>
        <taxon>Bacillati</taxon>
        <taxon>Actinomycetota</taxon>
        <taxon>Actinomycetes</taxon>
        <taxon>Kitasatosporales</taxon>
        <taxon>Streptomycetaceae</taxon>
        <taxon>Streptomyces</taxon>
    </lineage>
</organism>
<dbReference type="GO" id="GO:0016740">
    <property type="term" value="F:transferase activity"/>
    <property type="evidence" value="ECO:0007669"/>
    <property type="project" value="UniProtKB-KW"/>
</dbReference>
<dbReference type="Pfam" id="PF01636">
    <property type="entry name" value="APH"/>
    <property type="match status" value="2"/>
</dbReference>
<proteinExistence type="predicted"/>
<dbReference type="PANTHER" id="PTHR21310:SF40">
    <property type="entry name" value="AMINOGLYCOSIDE PHOSPHOTRANSFERASE DOMAIN-CONTAINING PROTEIN-RELATED"/>
    <property type="match status" value="1"/>
</dbReference>
<dbReference type="SUPFAM" id="SSF56112">
    <property type="entry name" value="Protein kinase-like (PK-like)"/>
    <property type="match status" value="1"/>
</dbReference>
<dbReference type="RefSeq" id="WP_165330938.1">
    <property type="nucleotide sequence ID" value="NZ_JAAKZW010000014.1"/>
</dbReference>
<dbReference type="InterPro" id="IPR051678">
    <property type="entry name" value="AGP_Transferase"/>
</dbReference>
<keyword evidence="2" id="KW-0808">Transferase</keyword>
<gene>
    <name evidence="2" type="ORF">G6045_06965</name>
</gene>
<comment type="caution">
    <text evidence="2">The sequence shown here is derived from an EMBL/GenBank/DDBJ whole genome shotgun (WGS) entry which is preliminary data.</text>
</comment>
<dbReference type="Gene3D" id="3.90.1200.10">
    <property type="match status" value="1"/>
</dbReference>
<dbReference type="InterPro" id="IPR002575">
    <property type="entry name" value="Aminoglycoside_PTrfase"/>
</dbReference>
<feature type="domain" description="Aminoglycoside phosphotransferase" evidence="1">
    <location>
        <begin position="114"/>
        <end position="178"/>
    </location>
</feature>
<evidence type="ECO:0000313" key="2">
    <source>
        <dbReference type="EMBL" id="NGO75418.1"/>
    </source>
</evidence>
<dbReference type="InterPro" id="IPR011009">
    <property type="entry name" value="Kinase-like_dom_sf"/>
</dbReference>
<evidence type="ECO:0000259" key="1">
    <source>
        <dbReference type="Pfam" id="PF01636"/>
    </source>
</evidence>
<evidence type="ECO:0000313" key="3">
    <source>
        <dbReference type="Proteomes" id="UP000481109"/>
    </source>
</evidence>
<name>A0A6G4XDE5_9ACTN</name>
<dbReference type="Proteomes" id="UP000481109">
    <property type="component" value="Unassembled WGS sequence"/>
</dbReference>
<reference evidence="2 3" key="1">
    <citation type="submission" date="2020-02" db="EMBL/GenBank/DDBJ databases">
        <title>Whole-genome analyses of novel actinobacteria.</title>
        <authorList>
            <person name="Sahin N."/>
            <person name="Tokatli A."/>
        </authorList>
    </citation>
    <scope>NUCLEOTIDE SEQUENCE [LARGE SCALE GENOMIC DNA]</scope>
    <source>
        <strain evidence="2 3">YC504</strain>
    </source>
</reference>
<keyword evidence="3" id="KW-1185">Reference proteome</keyword>
<protein>
    <submittedName>
        <fullName evidence="2">Aminoglycoside phosphotransferase family protein</fullName>
    </submittedName>
</protein>